<feature type="region of interest" description="Disordered" evidence="1">
    <location>
        <begin position="1928"/>
        <end position="1962"/>
    </location>
</feature>
<feature type="signal peptide" evidence="3">
    <location>
        <begin position="1"/>
        <end position="18"/>
    </location>
</feature>
<evidence type="ECO:0000313" key="4">
    <source>
        <dbReference type="EMBL" id="KAG2426784.1"/>
    </source>
</evidence>
<feature type="compositionally biased region" description="Gly residues" evidence="1">
    <location>
        <begin position="1181"/>
        <end position="1191"/>
    </location>
</feature>
<feature type="region of interest" description="Disordered" evidence="1">
    <location>
        <begin position="777"/>
        <end position="827"/>
    </location>
</feature>
<feature type="region of interest" description="Disordered" evidence="1">
    <location>
        <begin position="2188"/>
        <end position="2212"/>
    </location>
</feature>
<feature type="compositionally biased region" description="Low complexity" evidence="1">
    <location>
        <begin position="2582"/>
        <end position="2614"/>
    </location>
</feature>
<feature type="compositionally biased region" description="Polar residues" evidence="1">
    <location>
        <begin position="672"/>
        <end position="682"/>
    </location>
</feature>
<feature type="compositionally biased region" description="Low complexity" evidence="1">
    <location>
        <begin position="982"/>
        <end position="991"/>
    </location>
</feature>
<keyword evidence="2" id="KW-0812">Transmembrane</keyword>
<comment type="caution">
    <text evidence="4">The sequence shown here is derived from an EMBL/GenBank/DDBJ whole genome shotgun (WGS) entry which is preliminary data.</text>
</comment>
<name>A0A835SR73_CHLIN</name>
<proteinExistence type="predicted"/>
<feature type="region of interest" description="Disordered" evidence="1">
    <location>
        <begin position="1257"/>
        <end position="1318"/>
    </location>
</feature>
<feature type="compositionally biased region" description="Low complexity" evidence="1">
    <location>
        <begin position="2044"/>
        <end position="2062"/>
    </location>
</feature>
<feature type="region of interest" description="Disordered" evidence="1">
    <location>
        <begin position="661"/>
        <end position="688"/>
    </location>
</feature>
<keyword evidence="5" id="KW-1185">Reference proteome</keyword>
<dbReference type="OrthoDB" id="551572at2759"/>
<keyword evidence="2" id="KW-1133">Transmembrane helix</keyword>
<evidence type="ECO:0000256" key="1">
    <source>
        <dbReference type="SAM" id="MobiDB-lite"/>
    </source>
</evidence>
<keyword evidence="3" id="KW-0732">Signal</keyword>
<feature type="compositionally biased region" description="Low complexity" evidence="1">
    <location>
        <begin position="2188"/>
        <end position="2198"/>
    </location>
</feature>
<evidence type="ECO:0000256" key="3">
    <source>
        <dbReference type="SAM" id="SignalP"/>
    </source>
</evidence>
<feature type="region of interest" description="Disordered" evidence="1">
    <location>
        <begin position="1149"/>
        <end position="1192"/>
    </location>
</feature>
<feature type="region of interest" description="Disordered" evidence="1">
    <location>
        <begin position="2392"/>
        <end position="2428"/>
    </location>
</feature>
<feature type="region of interest" description="Disordered" evidence="1">
    <location>
        <begin position="2499"/>
        <end position="2528"/>
    </location>
</feature>
<dbReference type="Proteomes" id="UP000650467">
    <property type="component" value="Unassembled WGS sequence"/>
</dbReference>
<feature type="region of interest" description="Disordered" evidence="1">
    <location>
        <begin position="2020"/>
        <end position="2082"/>
    </location>
</feature>
<sequence length="2704" mass="262840">MLLHLLILLSGGGSGVWSGGRPRHLAAAQYCSGGVWVGGGAAQYDCSQQLVVYPTGAAVISGSANVKDASGLAGGGLAGAPSYSSGLSCISDGGNATTKAVTLYTASQTATGSVGVTFSSPLATSSVGVLVMTCAQGTIKANLTLQLFNGTKVGSGCAANACTGSGSSGCTGSGSSGCTGSGSSGCTGSGSSGCTGSGSSGCTGNQTYWYDCSVVAADGSQLLVAGVTFDITNPPLGPNAYKVGLWSGLPLSYLAGGTGGNSSSSSSGSSGGGTGTGSSGSTAGGGGAPASSSSQPSPPPQVGVAGAVLVLAQTYQLQLGAGGGLPLLTSASDTAAALAALFPGAANVTVAAVTVSAAVQVARATAFTAGAAATASFVSRRTGQVVNVTVGCNPGFLEAFRSELVARANISDAVLANVTCSSSTSGAADHNATGRRSLRGLSGSGEPPLARAQTQQEEELQGPQPVADLHAADVPADRYDSQDHYAAGGNALSAAAAIPDHGASAGSELMQQDAAARTGMCPAAAAGSSNSSSLQLVTVLKLPAAELNNTDFYKTRLQQTLAAWAEEEAAAADNSSTSGFVLCGLPSAGDVSEVLEVVVGWSSGGGYWGTETISSAPSSHGARMQTVLAAAGGATAAVAVATAGCVFLIVAAARRRKRSRQAQQQAQAESIRGSTEAASSQEARAEDGGSPALCAAAVVVDLPPPAASAAAQAAPPHDDGIQPQPPAERRGRQPVPTQPPQQPQLAHLTAALGLGMHWRAQVAREEQEARVSALVSAGATTGGSNGSSICSSREDSPLKQMQQGQRRPASMDPGASPSADSAGALHSAWRAARDASAAFYGRRGSSGCNMRLQTGAAEVPPAAAGSPAITVPSFVSTSEDDEAVLGSPFTPSRLGPHSRFQRASLDCWPPAAAQSLTAAGASGTDTGTAAGGSSTGATAPPHAWWASALYAIGDGQPGADGAEDDLPERQEPGRAGAALRHGASQQQQALAGPAAGAFGAWMPAAEVAALAEQQRGSSFDAAGRAGGRANDVEEVTGACADDGGGSDDSGAPATAASWAASRARGAAAAAVAAAGGRASYSVPSSPMWSQRLHLPASGGSSSTLDAEAAALARGGGAPSVPASPRLLLQRVLRPSATIATVRSSGQLAERLRAGSSTGAASRGPMSAGALGSGGNSAEPSGEGGGGVGGRVLGRSVTTTAAAARRHSTSAVVPLGAAGSVRWGPADGVLQSLFLKPGEVWAEELPVVVVQSPRVYQQESHMHGQQSTTQPLPQLRSPQLQLRPPPPAPPQPSPPPSPPPSPAPPSPRPPHPPPPPYVLPAVTIPPDYVLPDGNTTAAAGASGFLTVTQTVSVPTDAAPTPGALAALFPGAQQVNVTGETLSVPVQVTATAAIDATTATATASFVSSRTGQVVNVTVGCNPGFLEAFRSELVARANISDAVLANVTCSGSTGAGGGSSSGSSGSDASSAGSAAVGTNATGRRSLRSSDKPGRRRRVAALGGTREEPQTQQPQLSTAATAVAAAGDYYDYEAGYAARDTAAGAELGAGAGVDEVAPGRRVLLQTAAASTPTLSTSSAANGMCPAAGAGNSSSLQLVAVLNLPAAELNNRDFYKTRLRQTLDAWAEEAAAGNGTAGGLMLCGPASNSDITATTQVTVSREVALTAAGTTALASVCGSSSFTATTALGGAGSSVACQVVLATAGAAEPPPLQGGITQASPNTETAAAPASGSKAGLPIAIVIAAAVVGALVSAAACAVAAVVVVRRRKRKREEQEPGVSVKHLELAPTAAAARPGSAPPAAGNEDFWVSWQPMPVPPELAGAAAAADAAAAAAAAGADGNQLTARGDAIAAAAAADEQREVVVSPRGVVAYFVPKDEAGRSLAAPIEEESEEEERARKSAIAAGAAAAAATGATPRRSFAAVMENAFRKALSLTPRPGSANGGTGGEHTGGGSSARSTARGGGGSGRMSYDVALEQFAGGGAAAAAIAAAGAGALAAPSAVLGSGGSGDNLRRRSSWTAVEGALALQRPPASRTPSRDGGVDGLPRRATAGAEGIPAPAAAGSPRAGPDHHSAHGEATTPRHALGAGGNAGAVAYRFLAGSRKVRPDRASEDFGGPPSPSAASSRSSFTGIGPGPVSGSSSAAAAAAAAVPAVSVIGPSNYKPPTQMRLAGGANSSSSLPAALVGVRRVSEGLGSPAASGSPPGSPGPGLISHRRSMPPSLAEAASVGVVSASALGGLQPGSDRASSGGVGWSSIRRDGGGDAFSALGGSASDYGSGGNRSAPLPRVGGVNPYAIARSVLVSPGAGRMSVDLALLPGAGAAAAAGAVGAAGAGAALRSPAAAASPGRSRAQPDAPAAPFPGVVRSGAGALMSPMRRSTLQAGGAASASGVVLSPAGTHGAVGDWDEEPPLEEPPPFRQVGVKPPGWPGHDAPEAALRERSVVGVSTLLAKSPSGAAAAGGAAASLSSPAALARAGTDVAAVTAAAGERAAPFKTATMVGGRRNLLADGGGSSSRAEPTLASPSGAHQGPSSALLRAPAPAAAFAASPPAARFPAATLPPRPGGEPHAPPAAMPVGGAEGAGGWFMPGRGPPRAGASPSPGRPARAAPAHPASAPEGASRGNYGDGPSLGPAAGTSSPSPGRSGTGISPVAGRGLNRRVSDAQAIAAGPAMHRAPVHAASDAGLVYHHSPLQPQPHPRAEPPAQAPQPH</sequence>
<feature type="compositionally biased region" description="Low complexity" evidence="1">
    <location>
        <begin position="1269"/>
        <end position="1281"/>
    </location>
</feature>
<feature type="compositionally biased region" description="Gly residues" evidence="1">
    <location>
        <begin position="1936"/>
        <end position="1949"/>
    </location>
</feature>
<protein>
    <submittedName>
        <fullName evidence="4">Uncharacterized protein</fullName>
    </submittedName>
</protein>
<feature type="region of interest" description="Disordered" evidence="1">
    <location>
        <begin position="918"/>
        <end position="938"/>
    </location>
</feature>
<feature type="compositionally biased region" description="Low complexity" evidence="1">
    <location>
        <begin position="706"/>
        <end position="715"/>
    </location>
</feature>
<accession>A0A835SR73</accession>
<reference evidence="4" key="1">
    <citation type="journal article" date="2020" name="bioRxiv">
        <title>Comparative genomics of Chlamydomonas.</title>
        <authorList>
            <person name="Craig R.J."/>
            <person name="Hasan A.R."/>
            <person name="Ness R.W."/>
            <person name="Keightley P.D."/>
        </authorList>
    </citation>
    <scope>NUCLEOTIDE SEQUENCE</scope>
    <source>
        <strain evidence="4">SAG 7.73</strain>
    </source>
</reference>
<dbReference type="SUPFAM" id="SSF81995">
    <property type="entry name" value="beta-sandwich domain of Sec23/24"/>
    <property type="match status" value="1"/>
</dbReference>
<feature type="compositionally biased region" description="Low complexity" evidence="1">
    <location>
        <begin position="808"/>
        <end position="827"/>
    </location>
</feature>
<feature type="compositionally biased region" description="Pro residues" evidence="1">
    <location>
        <begin position="1282"/>
        <end position="1317"/>
    </location>
</feature>
<feature type="compositionally biased region" description="Low complexity" evidence="1">
    <location>
        <begin position="1458"/>
        <end position="1479"/>
    </location>
</feature>
<feature type="region of interest" description="Disordered" evidence="1">
    <location>
        <begin position="954"/>
        <end position="991"/>
    </location>
</feature>
<feature type="compositionally biased region" description="Gly residues" evidence="1">
    <location>
        <begin position="269"/>
        <end position="288"/>
    </location>
</feature>
<organism evidence="4 5">
    <name type="scientific">Chlamydomonas incerta</name>
    <dbReference type="NCBI Taxonomy" id="51695"/>
    <lineage>
        <taxon>Eukaryota</taxon>
        <taxon>Viridiplantae</taxon>
        <taxon>Chlorophyta</taxon>
        <taxon>core chlorophytes</taxon>
        <taxon>Chlorophyceae</taxon>
        <taxon>CS clade</taxon>
        <taxon>Chlamydomonadales</taxon>
        <taxon>Chlamydomonadaceae</taxon>
        <taxon>Chlamydomonas</taxon>
    </lineage>
</organism>
<feature type="region of interest" description="Disordered" evidence="1">
    <location>
        <begin position="1451"/>
        <end position="1515"/>
    </location>
</feature>
<feature type="compositionally biased region" description="Low complexity" evidence="1">
    <location>
        <begin position="2621"/>
        <end position="2644"/>
    </location>
</feature>
<keyword evidence="2" id="KW-0472">Membrane</keyword>
<feature type="chain" id="PRO_5032840994" evidence="3">
    <location>
        <begin position="19"/>
        <end position="2704"/>
    </location>
</feature>
<evidence type="ECO:0000256" key="2">
    <source>
        <dbReference type="SAM" id="Phobius"/>
    </source>
</evidence>
<feature type="region of interest" description="Disordered" evidence="1">
    <location>
        <begin position="2102"/>
        <end position="2136"/>
    </location>
</feature>
<feature type="region of interest" description="Disordered" evidence="1">
    <location>
        <begin position="706"/>
        <end position="743"/>
    </location>
</feature>
<evidence type="ECO:0000313" key="5">
    <source>
        <dbReference type="Proteomes" id="UP000650467"/>
    </source>
</evidence>
<feature type="compositionally biased region" description="Polar residues" evidence="1">
    <location>
        <begin position="1257"/>
        <end position="1268"/>
    </location>
</feature>
<gene>
    <name evidence="4" type="ORF">HXX76_012839</name>
</gene>
<feature type="region of interest" description="Disordered" evidence="1">
    <location>
        <begin position="422"/>
        <end position="463"/>
    </location>
</feature>
<feature type="region of interest" description="Disordered" evidence="1">
    <location>
        <begin position="260"/>
        <end position="301"/>
    </location>
</feature>
<feature type="transmembrane region" description="Helical" evidence="2">
    <location>
        <begin position="1734"/>
        <end position="1760"/>
    </location>
</feature>
<feature type="compositionally biased region" description="Pro residues" evidence="1">
    <location>
        <begin position="2552"/>
        <end position="2567"/>
    </location>
</feature>
<feature type="region of interest" description="Disordered" evidence="1">
    <location>
        <begin position="2548"/>
        <end position="2704"/>
    </location>
</feature>
<feature type="compositionally biased region" description="Low complexity" evidence="1">
    <location>
        <begin position="918"/>
        <end position="928"/>
    </location>
</feature>
<dbReference type="EMBL" id="JAEHOC010000045">
    <property type="protein sequence ID" value="KAG2426784.1"/>
    <property type="molecule type" value="Genomic_DNA"/>
</dbReference>